<dbReference type="RefSeq" id="WP_153026327.1">
    <property type="nucleotide sequence ID" value="NZ_WIAO01000021.1"/>
</dbReference>
<comment type="caution">
    <text evidence="3">The sequence shown here is derived from an EMBL/GenBank/DDBJ whole genome shotgun (WGS) entry which is preliminary data.</text>
</comment>
<reference evidence="3 4" key="1">
    <citation type="submission" date="2019-10" db="EMBL/GenBank/DDBJ databases">
        <title>Glycomyces albidus sp. nov., a novel actinomycete isolated from rhizosphere soil of wheat (Triticum aestivum L.).</title>
        <authorList>
            <person name="Qian L."/>
        </authorList>
    </citation>
    <scope>NUCLEOTIDE SEQUENCE [LARGE SCALE GENOMIC DNA]</scope>
    <source>
        <strain evidence="3 4">NEAU-7082</strain>
    </source>
</reference>
<accession>A0A6L5GC18</accession>
<feature type="compositionally biased region" description="Low complexity" evidence="1">
    <location>
        <begin position="302"/>
        <end position="338"/>
    </location>
</feature>
<feature type="region of interest" description="Disordered" evidence="1">
    <location>
        <begin position="302"/>
        <end position="358"/>
    </location>
</feature>
<keyword evidence="4" id="KW-1185">Reference proteome</keyword>
<keyword evidence="2" id="KW-0812">Transmembrane</keyword>
<evidence type="ECO:0000313" key="3">
    <source>
        <dbReference type="EMBL" id="MQM27178.1"/>
    </source>
</evidence>
<dbReference type="Pfam" id="PF22564">
    <property type="entry name" value="HAAS"/>
    <property type="match status" value="1"/>
</dbReference>
<name>A0A6L5GC18_9ACTN</name>
<keyword evidence="2" id="KW-0472">Membrane</keyword>
<protein>
    <submittedName>
        <fullName evidence="3">Uncharacterized protein</fullName>
    </submittedName>
</protein>
<feature type="transmembrane region" description="Helical" evidence="2">
    <location>
        <begin position="160"/>
        <end position="179"/>
    </location>
</feature>
<dbReference type="Proteomes" id="UP000477750">
    <property type="component" value="Unassembled WGS sequence"/>
</dbReference>
<feature type="transmembrane region" description="Helical" evidence="2">
    <location>
        <begin position="191"/>
        <end position="211"/>
    </location>
</feature>
<organism evidence="3 4">
    <name type="scientific">Glycomyces albidus</name>
    <dbReference type="NCBI Taxonomy" id="2656774"/>
    <lineage>
        <taxon>Bacteria</taxon>
        <taxon>Bacillati</taxon>
        <taxon>Actinomycetota</taxon>
        <taxon>Actinomycetes</taxon>
        <taxon>Glycomycetales</taxon>
        <taxon>Glycomycetaceae</taxon>
        <taxon>Glycomyces</taxon>
    </lineage>
</organism>
<dbReference type="AlphaFoldDB" id="A0A6L5GC18"/>
<keyword evidence="2" id="KW-1133">Transmembrane helix</keyword>
<evidence type="ECO:0000256" key="1">
    <source>
        <dbReference type="SAM" id="MobiDB-lite"/>
    </source>
</evidence>
<gene>
    <name evidence="3" type="ORF">GFD30_16585</name>
</gene>
<proteinExistence type="predicted"/>
<sequence length="358" mass="38321">MTTTPDRSTEIAAYLAAVDRHLSDLPDPIRDDLMSDLDSHLAEVAADLAPGTSLSDLLGGPEAYARELRETAETAKVPAADRVRRRLRETAAPVLARAKAAADGFAASSGHADAAELGERLRPGWWAVRGAVAALILLYWISSAQYGYTDYWVFGSLPGMIFGVATVLLGVWVSLRIGAASRDWGRRRRRWTAWIGAGIVVIAAYQFSWVYTGALPNRYVPTSSYDGASDGSYVSDVRAYDENGEPIEDFYLFDQDGEPLFIGDPFNCPFSTDHEAAEEFDAPVPEGAEEEFGYLYPLCETPAEALAEETPTPAESESPSADATPTEGTATPTGAATPSDEPTASADPGTATPSESPK</sequence>
<dbReference type="EMBL" id="WIAO01000021">
    <property type="protein sequence ID" value="MQM27178.1"/>
    <property type="molecule type" value="Genomic_DNA"/>
</dbReference>
<feature type="transmembrane region" description="Helical" evidence="2">
    <location>
        <begin position="126"/>
        <end position="148"/>
    </location>
</feature>
<evidence type="ECO:0000256" key="2">
    <source>
        <dbReference type="SAM" id="Phobius"/>
    </source>
</evidence>
<evidence type="ECO:0000313" key="4">
    <source>
        <dbReference type="Proteomes" id="UP000477750"/>
    </source>
</evidence>